<proteinExistence type="predicted"/>
<organism evidence="2 3">
    <name type="scientific">Mycena citricolor</name>
    <dbReference type="NCBI Taxonomy" id="2018698"/>
    <lineage>
        <taxon>Eukaryota</taxon>
        <taxon>Fungi</taxon>
        <taxon>Dikarya</taxon>
        <taxon>Basidiomycota</taxon>
        <taxon>Agaricomycotina</taxon>
        <taxon>Agaricomycetes</taxon>
        <taxon>Agaricomycetidae</taxon>
        <taxon>Agaricales</taxon>
        <taxon>Marasmiineae</taxon>
        <taxon>Mycenaceae</taxon>
        <taxon>Mycena</taxon>
    </lineage>
</organism>
<feature type="compositionally biased region" description="Polar residues" evidence="1">
    <location>
        <begin position="287"/>
        <end position="297"/>
    </location>
</feature>
<accession>A0AAD2H669</accession>
<sequence>MCTISAGAMQSAPEYPRPAPSPDCVVPKTEISSRKGRRRVHRDIACQQDKETSECGRFLVWGGLSTGMERPSRYCSPRIGIQSSHSSLSLRAVLLRYHRSISHYTSSEMHCKFLAALVLSIVALTVSAAPISADSVDLSAEARGFAPIQPKSTVVEEERGFTQNPGTHRRLLALELALVHCSSISVFLPSSFPIRPVAHTEIPEGLPSYQTSSTHLMSDALVQSPPLDIPPNVTAHSSIATHNDLSFNLNIDRACHWIASSLQPASAQSTAERWAEGKRQYKDEGQSESCKAEQNAQEGHVRQKS</sequence>
<evidence type="ECO:0000256" key="1">
    <source>
        <dbReference type="SAM" id="MobiDB-lite"/>
    </source>
</evidence>
<dbReference type="EMBL" id="CAVNYO010000158">
    <property type="protein sequence ID" value="CAK5270006.1"/>
    <property type="molecule type" value="Genomic_DNA"/>
</dbReference>
<feature type="region of interest" description="Disordered" evidence="1">
    <location>
        <begin position="1"/>
        <end position="39"/>
    </location>
</feature>
<name>A0AAD2H669_9AGAR</name>
<comment type="caution">
    <text evidence="2">The sequence shown here is derived from an EMBL/GenBank/DDBJ whole genome shotgun (WGS) entry which is preliminary data.</text>
</comment>
<dbReference type="Proteomes" id="UP001295794">
    <property type="component" value="Unassembled WGS sequence"/>
</dbReference>
<protein>
    <submittedName>
        <fullName evidence="2">Uncharacterized protein</fullName>
    </submittedName>
</protein>
<keyword evidence="3" id="KW-1185">Reference proteome</keyword>
<gene>
    <name evidence="2" type="ORF">MYCIT1_LOCUS14143</name>
</gene>
<feature type="compositionally biased region" description="Basic and acidic residues" evidence="1">
    <location>
        <begin position="273"/>
        <end position="285"/>
    </location>
</feature>
<reference evidence="2" key="1">
    <citation type="submission" date="2023-11" db="EMBL/GenBank/DDBJ databases">
        <authorList>
            <person name="De Vega J J."/>
            <person name="De Vega J J."/>
        </authorList>
    </citation>
    <scope>NUCLEOTIDE SEQUENCE</scope>
</reference>
<evidence type="ECO:0000313" key="3">
    <source>
        <dbReference type="Proteomes" id="UP001295794"/>
    </source>
</evidence>
<evidence type="ECO:0000313" key="2">
    <source>
        <dbReference type="EMBL" id="CAK5270006.1"/>
    </source>
</evidence>
<dbReference type="AlphaFoldDB" id="A0AAD2H669"/>
<feature type="region of interest" description="Disordered" evidence="1">
    <location>
        <begin position="266"/>
        <end position="305"/>
    </location>
</feature>